<dbReference type="Gene3D" id="3.40.50.2300">
    <property type="match status" value="2"/>
</dbReference>
<proteinExistence type="inferred from homology"/>
<accession>A0ABU2JCG8</accession>
<dbReference type="InterPro" id="IPR028082">
    <property type="entry name" value="Peripla_BP_I"/>
</dbReference>
<feature type="region of interest" description="Disordered" evidence="4">
    <location>
        <begin position="23"/>
        <end position="52"/>
    </location>
</feature>
<evidence type="ECO:0000313" key="7">
    <source>
        <dbReference type="EMBL" id="MDT0262423.1"/>
    </source>
</evidence>
<protein>
    <submittedName>
        <fullName evidence="7">Substrate-binding domain-containing protein</fullName>
    </submittedName>
</protein>
<feature type="signal peptide" evidence="5">
    <location>
        <begin position="1"/>
        <end position="24"/>
    </location>
</feature>
<evidence type="ECO:0000256" key="2">
    <source>
        <dbReference type="ARBA" id="ARBA00007639"/>
    </source>
</evidence>
<comment type="caution">
    <text evidence="7">The sequence shown here is derived from an EMBL/GenBank/DDBJ whole genome shotgun (WGS) entry which is preliminary data.</text>
</comment>
<sequence>MKFVIGSVATACAALVLSACSTGATSSTGTSTATSTGTGTSAGTSAGAGTASSSASASAAGSSVIDKQLTATVGPNGETPTPLDQLTLSDAEVAKLRAGNYTAAQLWHTSSQFVSAVQSGANAEFARLGIKVQANANANMNAGTQANQVQTALVKKPSVMIGLPVDPTSAAAAFQPAVKAGTKLVFLSNVPKGYTYGKDYSSIVTDDLYDMGKRAAEALGNSIGGKGDVAILFYDAQYYVTNQRDAAFKTTIEKEFPNIKIVAEKGFSDPSNATSIAGAVLTQHRNVAGIYASWAQPAEGVLSALRTVGNTSTKVVTLDLDDPIVVDMATGGATVAVVADKAWDVGRGMADAAAYALLGKKAPAFAVAGAITITKGNIADGYQQSLHAEVPASVKKVLK</sequence>
<comment type="similarity">
    <text evidence="2">Belongs to the bacterial solute-binding protein 2 family.</text>
</comment>
<evidence type="ECO:0000313" key="8">
    <source>
        <dbReference type="Proteomes" id="UP001183176"/>
    </source>
</evidence>
<feature type="chain" id="PRO_5046748894" evidence="5">
    <location>
        <begin position="25"/>
        <end position="399"/>
    </location>
</feature>
<keyword evidence="3 5" id="KW-0732">Signal</keyword>
<comment type="subcellular location">
    <subcellularLocation>
        <location evidence="1">Cell envelope</location>
    </subcellularLocation>
</comment>
<evidence type="ECO:0000256" key="4">
    <source>
        <dbReference type="SAM" id="MobiDB-lite"/>
    </source>
</evidence>
<dbReference type="PROSITE" id="PS51257">
    <property type="entry name" value="PROKAR_LIPOPROTEIN"/>
    <property type="match status" value="1"/>
</dbReference>
<dbReference type="PANTHER" id="PTHR46847">
    <property type="entry name" value="D-ALLOSE-BINDING PERIPLASMIC PROTEIN-RELATED"/>
    <property type="match status" value="1"/>
</dbReference>
<dbReference type="RefSeq" id="WP_311423574.1">
    <property type="nucleotide sequence ID" value="NZ_JAVREH010000017.1"/>
</dbReference>
<dbReference type="Proteomes" id="UP001183176">
    <property type="component" value="Unassembled WGS sequence"/>
</dbReference>
<evidence type="ECO:0000256" key="5">
    <source>
        <dbReference type="SAM" id="SignalP"/>
    </source>
</evidence>
<dbReference type="InterPro" id="IPR025997">
    <property type="entry name" value="SBP_2_dom"/>
</dbReference>
<feature type="domain" description="Periplasmic binding protein" evidence="6">
    <location>
        <begin position="108"/>
        <end position="361"/>
    </location>
</feature>
<dbReference type="Pfam" id="PF13407">
    <property type="entry name" value="Peripla_BP_4"/>
    <property type="match status" value="1"/>
</dbReference>
<organism evidence="7 8">
    <name type="scientific">Jatrophihabitans lederbergiae</name>
    <dbReference type="NCBI Taxonomy" id="3075547"/>
    <lineage>
        <taxon>Bacteria</taxon>
        <taxon>Bacillati</taxon>
        <taxon>Actinomycetota</taxon>
        <taxon>Actinomycetes</taxon>
        <taxon>Jatrophihabitantales</taxon>
        <taxon>Jatrophihabitantaceae</taxon>
        <taxon>Jatrophihabitans</taxon>
    </lineage>
</organism>
<dbReference type="EMBL" id="JAVREH010000017">
    <property type="protein sequence ID" value="MDT0262423.1"/>
    <property type="molecule type" value="Genomic_DNA"/>
</dbReference>
<dbReference type="PANTHER" id="PTHR46847:SF1">
    <property type="entry name" value="D-ALLOSE-BINDING PERIPLASMIC PROTEIN-RELATED"/>
    <property type="match status" value="1"/>
</dbReference>
<dbReference type="SUPFAM" id="SSF53822">
    <property type="entry name" value="Periplasmic binding protein-like I"/>
    <property type="match status" value="1"/>
</dbReference>
<keyword evidence="8" id="KW-1185">Reference proteome</keyword>
<name>A0ABU2JCG8_9ACTN</name>
<reference evidence="8" key="1">
    <citation type="submission" date="2023-07" db="EMBL/GenBank/DDBJ databases">
        <title>30 novel species of actinomycetes from the DSMZ collection.</title>
        <authorList>
            <person name="Nouioui I."/>
        </authorList>
    </citation>
    <scope>NUCLEOTIDE SEQUENCE [LARGE SCALE GENOMIC DNA]</scope>
    <source>
        <strain evidence="8">DSM 44399</strain>
    </source>
</reference>
<evidence type="ECO:0000259" key="6">
    <source>
        <dbReference type="Pfam" id="PF13407"/>
    </source>
</evidence>
<gene>
    <name evidence="7" type="ORF">RM423_13580</name>
</gene>
<evidence type="ECO:0000256" key="3">
    <source>
        <dbReference type="ARBA" id="ARBA00022729"/>
    </source>
</evidence>
<evidence type="ECO:0000256" key="1">
    <source>
        <dbReference type="ARBA" id="ARBA00004196"/>
    </source>
</evidence>